<dbReference type="InterPro" id="IPR017853">
    <property type="entry name" value="GH"/>
</dbReference>
<keyword evidence="4" id="KW-0119">Carbohydrate metabolism</keyword>
<evidence type="ECO:0000256" key="4">
    <source>
        <dbReference type="ARBA" id="ARBA00023277"/>
    </source>
</evidence>
<keyword evidence="6" id="KW-0624">Polysaccharide degradation</keyword>
<dbReference type="EMBL" id="JABBHF010000006">
    <property type="protein sequence ID" value="NMH88355.1"/>
    <property type="molecule type" value="Genomic_DNA"/>
</dbReference>
<dbReference type="Pfam" id="PF00150">
    <property type="entry name" value="Cellulase"/>
    <property type="match status" value="1"/>
</dbReference>
<evidence type="ECO:0000256" key="7">
    <source>
        <dbReference type="RuleBase" id="RU361153"/>
    </source>
</evidence>
<feature type="domain" description="Glycoside hydrolase family 5" evidence="8">
    <location>
        <begin position="63"/>
        <end position="351"/>
    </location>
</feature>
<evidence type="ECO:0000313" key="10">
    <source>
        <dbReference type="Proteomes" id="UP000746690"/>
    </source>
</evidence>
<dbReference type="PANTHER" id="PTHR31297">
    <property type="entry name" value="GLUCAN ENDO-1,6-BETA-GLUCOSIDASE B"/>
    <property type="match status" value="1"/>
</dbReference>
<keyword evidence="10" id="KW-1185">Reference proteome</keyword>
<keyword evidence="2 7" id="KW-0378">Hydrolase</keyword>
<evidence type="ECO:0000256" key="3">
    <source>
        <dbReference type="ARBA" id="ARBA00023001"/>
    </source>
</evidence>
<dbReference type="PANTHER" id="PTHR31297:SF41">
    <property type="entry name" value="ENDOGLUCANASE, PUTATIVE (AFU_ORTHOLOGUE AFUA_5G01830)-RELATED"/>
    <property type="match status" value="1"/>
</dbReference>
<protein>
    <submittedName>
        <fullName evidence="9">Glycoside hydrolase family 5 protein</fullName>
    </submittedName>
</protein>
<accession>A0ABX1RZC9</accession>
<evidence type="ECO:0000256" key="6">
    <source>
        <dbReference type="ARBA" id="ARBA00023326"/>
    </source>
</evidence>
<evidence type="ECO:0000313" key="9">
    <source>
        <dbReference type="EMBL" id="NMH88355.1"/>
    </source>
</evidence>
<sequence length="374" mass="43691">MRLRIKIVCNKVVLLGLLILLGIFVGCLQKSVTSENFEVKRGTNIAHWLSQSDRRGIEREQFFTKSDVKKIASMGFDHIRLPIDEEQMWDEKGNRYDAAFKLMENAVEWCAESNLRIIIDLHILRSHHFNATEKPLWTDPEEQEKFFDLWRDLSKSLKKFPNSLVAYELMNEAVADNHESWNSLLTRAFNAIRELEKERTIVIGSNMWQSVETFDALKVPENDKNILLSFHFYKPFLLTHYAAKWTSLKAYNGPVHYPGIILTQQEFEILPENIKTEVDEWVGKEFNKDILFEMWQKPIQKAKNLGLPLYCGEFGIISNAPDKETDVWYQDMIQLFEQTGIGYANWNYKSDNFGLLYYDGKENKDLIKIISGSN</sequence>
<keyword evidence="3" id="KW-0136">Cellulose degradation</keyword>
<comment type="similarity">
    <text evidence="1 7">Belongs to the glycosyl hydrolase 5 (cellulase A) family.</text>
</comment>
<proteinExistence type="inferred from homology"/>
<organism evidence="9 10">
    <name type="scientific">Flavivirga algicola</name>
    <dbReference type="NCBI Taxonomy" id="2729136"/>
    <lineage>
        <taxon>Bacteria</taxon>
        <taxon>Pseudomonadati</taxon>
        <taxon>Bacteroidota</taxon>
        <taxon>Flavobacteriia</taxon>
        <taxon>Flavobacteriales</taxon>
        <taxon>Flavobacteriaceae</taxon>
        <taxon>Flavivirga</taxon>
    </lineage>
</organism>
<dbReference type="Proteomes" id="UP000746690">
    <property type="component" value="Unassembled WGS sequence"/>
</dbReference>
<comment type="caution">
    <text evidence="9">The sequence shown here is derived from an EMBL/GenBank/DDBJ whole genome shotgun (WGS) entry which is preliminary data.</text>
</comment>
<dbReference type="GO" id="GO:0016787">
    <property type="term" value="F:hydrolase activity"/>
    <property type="evidence" value="ECO:0007669"/>
    <property type="project" value="UniProtKB-KW"/>
</dbReference>
<evidence type="ECO:0000256" key="2">
    <source>
        <dbReference type="ARBA" id="ARBA00022801"/>
    </source>
</evidence>
<keyword evidence="5 7" id="KW-0326">Glycosidase</keyword>
<dbReference type="InterPro" id="IPR050386">
    <property type="entry name" value="Glycosyl_hydrolase_5"/>
</dbReference>
<evidence type="ECO:0000256" key="1">
    <source>
        <dbReference type="ARBA" id="ARBA00005641"/>
    </source>
</evidence>
<reference evidence="9 10" key="1">
    <citation type="submission" date="2020-04" db="EMBL/GenBank/DDBJ databases">
        <title>A Flavivirga sp. nov.</title>
        <authorList>
            <person name="Sun X."/>
        </authorList>
    </citation>
    <scope>NUCLEOTIDE SEQUENCE [LARGE SCALE GENOMIC DNA]</scope>
    <source>
        <strain evidence="9 10">Y03</strain>
    </source>
</reference>
<evidence type="ECO:0000256" key="5">
    <source>
        <dbReference type="ARBA" id="ARBA00023295"/>
    </source>
</evidence>
<dbReference type="PROSITE" id="PS51257">
    <property type="entry name" value="PROKAR_LIPOPROTEIN"/>
    <property type="match status" value="1"/>
</dbReference>
<dbReference type="RefSeq" id="WP_169673958.1">
    <property type="nucleotide sequence ID" value="NZ_JABBHF010000006.1"/>
</dbReference>
<name>A0ABX1RZC9_9FLAO</name>
<dbReference type="Gene3D" id="3.20.20.80">
    <property type="entry name" value="Glycosidases"/>
    <property type="match status" value="1"/>
</dbReference>
<gene>
    <name evidence="9" type="ORF">HHX25_12620</name>
</gene>
<dbReference type="SUPFAM" id="SSF51445">
    <property type="entry name" value="(Trans)glycosidases"/>
    <property type="match status" value="1"/>
</dbReference>
<evidence type="ECO:0000259" key="8">
    <source>
        <dbReference type="Pfam" id="PF00150"/>
    </source>
</evidence>
<dbReference type="InterPro" id="IPR001547">
    <property type="entry name" value="Glyco_hydro_5"/>
</dbReference>